<organism evidence="2 3">
    <name type="scientific">Alcanivorax quisquiliarum</name>
    <dbReference type="NCBI Taxonomy" id="2933565"/>
    <lineage>
        <taxon>Bacteria</taxon>
        <taxon>Pseudomonadati</taxon>
        <taxon>Pseudomonadota</taxon>
        <taxon>Gammaproteobacteria</taxon>
        <taxon>Oceanospirillales</taxon>
        <taxon>Alcanivoracaceae</taxon>
        <taxon>Alcanivorax</taxon>
    </lineage>
</organism>
<keyword evidence="3" id="KW-1185">Reference proteome</keyword>
<protein>
    <recommendedName>
        <fullName evidence="4">DUF4760 domain-containing protein</fullName>
    </recommendedName>
</protein>
<gene>
    <name evidence="2" type="ORF">MU846_09960</name>
</gene>
<dbReference type="RefSeq" id="WP_246952251.1">
    <property type="nucleotide sequence ID" value="NZ_JALKII010000006.1"/>
</dbReference>
<evidence type="ECO:0000313" key="3">
    <source>
        <dbReference type="Proteomes" id="UP001165524"/>
    </source>
</evidence>
<dbReference type="EMBL" id="JALKII010000006">
    <property type="protein sequence ID" value="MCK0538035.1"/>
    <property type="molecule type" value="Genomic_DNA"/>
</dbReference>
<name>A0ABT0E8E6_9GAMM</name>
<evidence type="ECO:0008006" key="4">
    <source>
        <dbReference type="Google" id="ProtNLM"/>
    </source>
</evidence>
<dbReference type="Proteomes" id="UP001165524">
    <property type="component" value="Unassembled WGS sequence"/>
</dbReference>
<keyword evidence="1" id="KW-1133">Transmembrane helix</keyword>
<keyword evidence="1" id="KW-0472">Membrane</keyword>
<comment type="caution">
    <text evidence="2">The sequence shown here is derived from an EMBL/GenBank/DDBJ whole genome shotgun (WGS) entry which is preliminary data.</text>
</comment>
<sequence length="208" mass="23366">MSSLTDWIIAGSSIITAAGVVFVAFQALLAQKSLKADHERSRREKAIKLLMHMDVIRQRQSSIARKFAETLSFEQSKALLNQESFTVDSKHKELLLGCVSKESSLHESSKNSNGPIEIPVSDCADIRWQIVSYLNNLESTLSAWRHNVADRDMLEEQYHFLVSPSDGHYLLKEFRKAAGGPRHFPSIEEFVLHIQNKSKNSSGKAQVA</sequence>
<reference evidence="2" key="1">
    <citation type="submission" date="2022-04" db="EMBL/GenBank/DDBJ databases">
        <title>Alcanivorax sp. CY1518 draft genome sequence.</title>
        <authorList>
            <person name="Zhao G."/>
            <person name="An M."/>
        </authorList>
    </citation>
    <scope>NUCLEOTIDE SEQUENCE</scope>
    <source>
        <strain evidence="2">CY1518</strain>
    </source>
</reference>
<feature type="transmembrane region" description="Helical" evidence="1">
    <location>
        <begin position="6"/>
        <end position="30"/>
    </location>
</feature>
<accession>A0ABT0E8E6</accession>
<keyword evidence="1" id="KW-0812">Transmembrane</keyword>
<proteinExistence type="predicted"/>
<evidence type="ECO:0000313" key="2">
    <source>
        <dbReference type="EMBL" id="MCK0538035.1"/>
    </source>
</evidence>
<evidence type="ECO:0000256" key="1">
    <source>
        <dbReference type="SAM" id="Phobius"/>
    </source>
</evidence>